<protein>
    <submittedName>
        <fullName evidence="4">Protein containing Phage tail tape measure protein TP901, core region domain protein</fullName>
    </submittedName>
</protein>
<dbReference type="AlphaFoldDB" id="J9GWP7"/>
<dbReference type="PANTHER" id="PTHR37813">
    <property type="entry name" value="FELS-2 PROPHAGE PROTEIN"/>
    <property type="match status" value="1"/>
</dbReference>
<feature type="region of interest" description="Disordered" evidence="2">
    <location>
        <begin position="619"/>
        <end position="650"/>
    </location>
</feature>
<dbReference type="InterPro" id="IPR010090">
    <property type="entry name" value="Phage_tape_meas"/>
</dbReference>
<organism evidence="4">
    <name type="scientific">gut metagenome</name>
    <dbReference type="NCBI Taxonomy" id="749906"/>
    <lineage>
        <taxon>unclassified sequences</taxon>
        <taxon>metagenomes</taxon>
        <taxon>organismal metagenomes</taxon>
    </lineage>
</organism>
<evidence type="ECO:0000313" key="4">
    <source>
        <dbReference type="EMBL" id="EJX07448.1"/>
    </source>
</evidence>
<dbReference type="Pfam" id="PF10145">
    <property type="entry name" value="PhageMin_Tail"/>
    <property type="match status" value="1"/>
</dbReference>
<dbReference type="NCBIfam" id="TIGR01760">
    <property type="entry name" value="tape_meas_TP901"/>
    <property type="match status" value="1"/>
</dbReference>
<feature type="compositionally biased region" description="Low complexity" evidence="2">
    <location>
        <begin position="621"/>
        <end position="640"/>
    </location>
</feature>
<reference evidence="4" key="1">
    <citation type="journal article" date="2012" name="PLoS ONE">
        <title>Gene sets for utilization of primary and secondary nutrition supplies in the distal gut of endangered iberian lynx.</title>
        <authorList>
            <person name="Alcaide M."/>
            <person name="Messina E."/>
            <person name="Richter M."/>
            <person name="Bargiela R."/>
            <person name="Peplies J."/>
            <person name="Huws S.A."/>
            <person name="Newbold C.J."/>
            <person name="Golyshin P.N."/>
            <person name="Simon M.A."/>
            <person name="Lopez G."/>
            <person name="Yakimov M.M."/>
            <person name="Ferrer M."/>
        </authorList>
    </citation>
    <scope>NUCLEOTIDE SEQUENCE</scope>
</reference>
<feature type="non-terminal residue" evidence="4">
    <location>
        <position position="1"/>
    </location>
</feature>
<feature type="non-terminal residue" evidence="4">
    <location>
        <position position="676"/>
    </location>
</feature>
<evidence type="ECO:0000256" key="2">
    <source>
        <dbReference type="SAM" id="MobiDB-lite"/>
    </source>
</evidence>
<name>J9GWP7_9ZZZZ</name>
<keyword evidence="1" id="KW-1188">Viral release from host cell</keyword>
<evidence type="ECO:0000256" key="1">
    <source>
        <dbReference type="ARBA" id="ARBA00022612"/>
    </source>
</evidence>
<dbReference type="PANTHER" id="PTHR37813:SF1">
    <property type="entry name" value="FELS-2 PROPHAGE PROTEIN"/>
    <property type="match status" value="1"/>
</dbReference>
<feature type="domain" description="Phage tail tape measure protein" evidence="3">
    <location>
        <begin position="7"/>
        <end position="192"/>
    </location>
</feature>
<evidence type="ECO:0000259" key="3">
    <source>
        <dbReference type="Pfam" id="PF10145"/>
    </source>
</evidence>
<dbReference type="EMBL" id="AMCI01000883">
    <property type="protein sequence ID" value="EJX07448.1"/>
    <property type="molecule type" value="Genomic_DNA"/>
</dbReference>
<proteinExistence type="predicted"/>
<accession>J9GWP7</accession>
<comment type="caution">
    <text evidence="4">The sequence shown here is derived from an EMBL/GenBank/DDBJ whole genome shotgun (WGS) entry which is preliminary data.</text>
</comment>
<gene>
    <name evidence="4" type="ORF">EVA_04442</name>
</gene>
<sequence length="676" mass="71504">GLERMKEQVTALSKEVPVARDALAKGLYQVISNGVPEDNMLSFLEASARSSVGGIADLQKVVTVTSTVIKNYGAAWTDAAAIQDKIQLTAKNGVTSFEQLAEALPRVSGNAATLGVSIDELLASFATLTGVSGDTAEVSTQLAALFTALVKPSSQAAKMAEEMGIQFDAAAVKSAGGLQNFLTSLDRSVKEYAASSGVLEQEVYARLFRSAEALRALIPLNGELADKFGQNVAMMKDSAGTMDAAFKQINETGKAQNQLLKNRLSAVTDFIASITSGIRPLLSWASSAGQVITGIYSLIQTLQILNAAQKLHAATTRLCALTTKAWSAVCVTVRAAILGLTAMLRVASAGFRGVAVGATTANVAVRGFLASTGVGALVLALGLALEKLIAYFSDTADAADGADEAMKRAALGMDTARAAAEQSKQTFDSMYSQTLARLQSSFAKLRGEWGALRTEAEKHKWIGENRSAFDELGLSVKSLADAENIFVKQTGRVEQAFIRRARAAAAQAALTEEAERQIKLKLLIEGADERVRQAHRVKAGDVVNPSRTKFRLDARSGRMNVANDGRWRWTEQGAREQNAYANTLRSNGPWSNNQRTALEESGPRIQALTKILTEATTDLTKPGAKPVAASAAVPSATGAPRQSSPEGLPPLWSVVPAAPITDAVRTAVREGLQLPA</sequence>